<dbReference type="Pfam" id="PF02470">
    <property type="entry name" value="MlaD"/>
    <property type="match status" value="1"/>
</dbReference>
<dbReference type="RefSeq" id="WP_127827955.1">
    <property type="nucleotide sequence ID" value="NZ_RZYA01000004.1"/>
</dbReference>
<dbReference type="AlphaFoldDB" id="A0A3S2WKE2"/>
<evidence type="ECO:0000256" key="1">
    <source>
        <dbReference type="SAM" id="MobiDB-lite"/>
    </source>
</evidence>
<evidence type="ECO:0000313" key="5">
    <source>
        <dbReference type="Proteomes" id="UP000283128"/>
    </source>
</evidence>
<dbReference type="InterPro" id="IPR003399">
    <property type="entry name" value="Mce/MlaD"/>
</dbReference>
<dbReference type="GO" id="GO:0005576">
    <property type="term" value="C:extracellular region"/>
    <property type="evidence" value="ECO:0007669"/>
    <property type="project" value="TreeGrafter"/>
</dbReference>
<comment type="caution">
    <text evidence="4">The sequence shown here is derived from an EMBL/GenBank/DDBJ whole genome shotgun (WGS) entry which is preliminary data.</text>
</comment>
<dbReference type="Proteomes" id="UP000283128">
    <property type="component" value="Unassembled WGS sequence"/>
</dbReference>
<organism evidence="4 5">
    <name type="scientific">Streptomyces antnestii</name>
    <dbReference type="NCBI Taxonomy" id="2494256"/>
    <lineage>
        <taxon>Bacteria</taxon>
        <taxon>Bacillati</taxon>
        <taxon>Actinomycetota</taxon>
        <taxon>Actinomycetes</taxon>
        <taxon>Kitasatosporales</taxon>
        <taxon>Streptomycetaceae</taxon>
        <taxon>Streptomyces</taxon>
    </lineage>
</organism>
<keyword evidence="5" id="KW-1185">Reference proteome</keyword>
<accession>A0A3S2WKE2</accession>
<dbReference type="PANTHER" id="PTHR33371:SF16">
    <property type="entry name" value="MCE-FAMILY PROTEIN MCE3F"/>
    <property type="match status" value="1"/>
</dbReference>
<dbReference type="InterPro" id="IPR005693">
    <property type="entry name" value="Mce"/>
</dbReference>
<dbReference type="InterPro" id="IPR052336">
    <property type="entry name" value="MlaD_Phospholipid_Transporter"/>
</dbReference>
<dbReference type="InterPro" id="IPR024516">
    <property type="entry name" value="Mce_C"/>
</dbReference>
<gene>
    <name evidence="4" type="ORF">EOT10_11120</name>
</gene>
<dbReference type="PANTHER" id="PTHR33371">
    <property type="entry name" value="INTERMEMBRANE PHOSPHOLIPID TRANSPORT SYSTEM BINDING PROTEIN MLAD-RELATED"/>
    <property type="match status" value="1"/>
</dbReference>
<dbReference type="EMBL" id="RZYA01000004">
    <property type="protein sequence ID" value="RVU26129.1"/>
    <property type="molecule type" value="Genomic_DNA"/>
</dbReference>
<sequence length="448" mass="45389">MITLAIRLKNLAFLVIAVLVLSFLGIRYADLGRYAGVADYYTVKVELPRTGGLFTYSDVTYRGVSVGRVGPIGLTADGVVAELRIKKSAPRIPTDAHAVVASLSAVGEQYIDLRPERADGPYLADGAHIDEAQTSVPEPVTSVLTSMNDLTSSVPLDSLRTVVDEFGKAFEGRGDDLQVLMDNGSAFVRAADRALPATTKLMGDGEVVLRTQADEARAIRDFAGGAKELAAALKGSDADLRRLIEAAPAAATQLSGLLRDLDPSLGVVLANLLTTSEVAVTRQHGTEELLVKVPQAVAAGATAVEGDKVNFGMAVTFFKPLPCTAGYSGTRYRGGLDLGTAPPLNTAARCASSPSSGIDVRGSANAPKGGPVPEAAKPGSLPSGNRAPAAATQAAALPGALGLADAPGATGMAGLLGLTSKGGLTAGGGLTTGSGLATGSGLTTGGGR</sequence>
<proteinExistence type="predicted"/>
<dbReference type="NCBIfam" id="TIGR00996">
    <property type="entry name" value="Mtu_fam_mce"/>
    <property type="match status" value="1"/>
</dbReference>
<feature type="region of interest" description="Disordered" evidence="1">
    <location>
        <begin position="347"/>
        <end position="390"/>
    </location>
</feature>
<dbReference type="Pfam" id="PF11887">
    <property type="entry name" value="Mce4_CUP1"/>
    <property type="match status" value="1"/>
</dbReference>
<name>A0A3S2WKE2_9ACTN</name>
<dbReference type="OrthoDB" id="4741753at2"/>
<evidence type="ECO:0000259" key="2">
    <source>
        <dbReference type="Pfam" id="PF02470"/>
    </source>
</evidence>
<feature type="region of interest" description="Disordered" evidence="1">
    <location>
        <begin position="427"/>
        <end position="448"/>
    </location>
</feature>
<evidence type="ECO:0000259" key="3">
    <source>
        <dbReference type="Pfam" id="PF11887"/>
    </source>
</evidence>
<feature type="domain" description="Mce/MlaD" evidence="2">
    <location>
        <begin position="40"/>
        <end position="115"/>
    </location>
</feature>
<evidence type="ECO:0000313" key="4">
    <source>
        <dbReference type="EMBL" id="RVU26129.1"/>
    </source>
</evidence>
<feature type="domain" description="Mammalian cell entry C-terminal" evidence="3">
    <location>
        <begin position="122"/>
        <end position="310"/>
    </location>
</feature>
<protein>
    <submittedName>
        <fullName evidence="4">MCE family protein</fullName>
    </submittedName>
</protein>
<reference evidence="4 5" key="1">
    <citation type="submission" date="2019-01" db="EMBL/GenBank/DDBJ databases">
        <title>Genome sequences of Streptomyces and Rhizobium isolates collected from root and soil.</title>
        <authorList>
            <person name="Chhettri S."/>
            <person name="Sevigny J.L."/>
            <person name="Sen A."/>
            <person name="Ennis N."/>
            <person name="Tisa L."/>
        </authorList>
    </citation>
    <scope>NUCLEOTIDE SEQUENCE [LARGE SCALE GENOMIC DNA]</scope>
    <source>
        <strain evidence="4 5">San01</strain>
    </source>
</reference>